<evidence type="ECO:0000256" key="5">
    <source>
        <dbReference type="SAM" id="Coils"/>
    </source>
</evidence>
<dbReference type="InterPro" id="IPR001841">
    <property type="entry name" value="Znf_RING"/>
</dbReference>
<name>A0ABM0U1X3_CAMSA</name>
<feature type="domain" description="RING-type" evidence="7">
    <location>
        <begin position="240"/>
        <end position="275"/>
    </location>
</feature>
<organism evidence="8 9">
    <name type="scientific">Camelina sativa</name>
    <name type="common">False flax</name>
    <name type="synonym">Myagrum sativum</name>
    <dbReference type="NCBI Taxonomy" id="90675"/>
    <lineage>
        <taxon>Eukaryota</taxon>
        <taxon>Viridiplantae</taxon>
        <taxon>Streptophyta</taxon>
        <taxon>Embryophyta</taxon>
        <taxon>Tracheophyta</taxon>
        <taxon>Spermatophyta</taxon>
        <taxon>Magnoliopsida</taxon>
        <taxon>eudicotyledons</taxon>
        <taxon>Gunneridae</taxon>
        <taxon>Pentapetalae</taxon>
        <taxon>rosids</taxon>
        <taxon>malvids</taxon>
        <taxon>Brassicales</taxon>
        <taxon>Brassicaceae</taxon>
        <taxon>Camelineae</taxon>
        <taxon>Camelina</taxon>
    </lineage>
</organism>
<keyword evidence="1" id="KW-0479">Metal-binding</keyword>
<dbReference type="Gene3D" id="3.30.40.10">
    <property type="entry name" value="Zinc/RING finger domain, C3HC4 (zinc finger)"/>
    <property type="match status" value="1"/>
</dbReference>
<proteinExistence type="predicted"/>
<dbReference type="InterPro" id="IPR013083">
    <property type="entry name" value="Znf_RING/FYVE/PHD"/>
</dbReference>
<dbReference type="Pfam" id="PF13920">
    <property type="entry name" value="zf-C3HC4_3"/>
    <property type="match status" value="1"/>
</dbReference>
<accession>A0ABM0U1X3</accession>
<evidence type="ECO:0000256" key="1">
    <source>
        <dbReference type="ARBA" id="ARBA00022723"/>
    </source>
</evidence>
<reference evidence="9" key="2">
    <citation type="submission" date="2025-08" db="UniProtKB">
        <authorList>
            <consortium name="RefSeq"/>
        </authorList>
    </citation>
    <scope>IDENTIFICATION</scope>
    <source>
        <tissue evidence="9">Leaf</tissue>
    </source>
</reference>
<dbReference type="RefSeq" id="XP_010434630.1">
    <property type="nucleotide sequence ID" value="XM_010436328.2"/>
</dbReference>
<feature type="compositionally biased region" description="Basic residues" evidence="6">
    <location>
        <begin position="1"/>
        <end position="10"/>
    </location>
</feature>
<dbReference type="GeneID" id="104718566"/>
<sequence>MALQAHHHPSHSFFLNSNGQEAVDSRKRSREVYSSAVAAPMNPPPSKPPQVIDLSELFQTAPNVVSTGLRLSHEQSQSHQDQFLSSFSMLPGELAGEMKRQRYELDRFIQTQGEELRRTLADNRERRYVELLCVTEELVGRKVREKEAVLERATRRHAELQARAAHLAEVARNWQLRVATREAEVSTLQAHLQQAIASRRDITAKQSTNGGGDGDAEEAAEDAESVYVDPERTEMIGPSCRICRREYATVMALPCRHLVLCNGCDGGAVRVCPICLAVKIAGVEVLFS</sequence>
<evidence type="ECO:0000259" key="7">
    <source>
        <dbReference type="PROSITE" id="PS50089"/>
    </source>
</evidence>
<dbReference type="PANTHER" id="PTHR42647:SF18">
    <property type="entry name" value="SBP (S-RIBONUCLEASE BINDING PROTEIN) FAMILY PROTEIN"/>
    <property type="match status" value="1"/>
</dbReference>
<feature type="coiled-coil region" evidence="5">
    <location>
        <begin position="143"/>
        <end position="170"/>
    </location>
</feature>
<feature type="compositionally biased region" description="Acidic residues" evidence="6">
    <location>
        <begin position="214"/>
        <end position="224"/>
    </location>
</feature>
<feature type="region of interest" description="Disordered" evidence="6">
    <location>
        <begin position="201"/>
        <end position="224"/>
    </location>
</feature>
<dbReference type="SUPFAM" id="SSF57850">
    <property type="entry name" value="RING/U-box"/>
    <property type="match status" value="1"/>
</dbReference>
<evidence type="ECO:0000256" key="6">
    <source>
        <dbReference type="SAM" id="MobiDB-lite"/>
    </source>
</evidence>
<dbReference type="PANTHER" id="PTHR42647">
    <property type="entry name" value="SBP (S-RIBONUCLEASE BINDING PROTEIN) FAMILY PROTEIN"/>
    <property type="match status" value="1"/>
</dbReference>
<feature type="region of interest" description="Disordered" evidence="6">
    <location>
        <begin position="1"/>
        <end position="47"/>
    </location>
</feature>
<evidence type="ECO:0000256" key="4">
    <source>
        <dbReference type="PROSITE-ProRule" id="PRU00175"/>
    </source>
</evidence>
<dbReference type="CDD" id="cd16649">
    <property type="entry name" value="mRING-HC-C3HC5_CGRF1-like"/>
    <property type="match status" value="1"/>
</dbReference>
<dbReference type="PIRSF" id="PIRSF036836">
    <property type="entry name" value="RNase_bind_SBP1"/>
    <property type="match status" value="1"/>
</dbReference>
<keyword evidence="8" id="KW-1185">Reference proteome</keyword>
<reference evidence="8" key="1">
    <citation type="journal article" date="2014" name="Nat. Commun.">
        <title>The emerging biofuel crop Camelina sativa retains a highly undifferentiated hexaploid genome structure.</title>
        <authorList>
            <person name="Kagale S."/>
            <person name="Koh C."/>
            <person name="Nixon J."/>
            <person name="Bollina V."/>
            <person name="Clarke W.E."/>
            <person name="Tuteja R."/>
            <person name="Spillane C."/>
            <person name="Robinson S.J."/>
            <person name="Links M.G."/>
            <person name="Clarke C."/>
            <person name="Higgins E.E."/>
            <person name="Huebert T."/>
            <person name="Sharpe A.G."/>
            <person name="Parkin I.A."/>
        </authorList>
    </citation>
    <scope>NUCLEOTIDE SEQUENCE [LARGE SCALE GENOMIC DNA]</scope>
    <source>
        <strain evidence="8">cv. DH55</strain>
    </source>
</reference>
<evidence type="ECO:0000313" key="9">
    <source>
        <dbReference type="RefSeq" id="XP_010434630.1"/>
    </source>
</evidence>
<keyword evidence="2 4" id="KW-0863">Zinc-finger</keyword>
<evidence type="ECO:0000256" key="3">
    <source>
        <dbReference type="ARBA" id="ARBA00022833"/>
    </source>
</evidence>
<protein>
    <submittedName>
        <fullName evidence="9">BOI-related E3 ubiquitin-protein ligase 1-like</fullName>
    </submittedName>
</protein>
<keyword evidence="3" id="KW-0862">Zinc</keyword>
<keyword evidence="5" id="KW-0175">Coiled coil</keyword>
<gene>
    <name evidence="9" type="primary">LOC104718566</name>
</gene>
<evidence type="ECO:0000256" key="2">
    <source>
        <dbReference type="ARBA" id="ARBA00022771"/>
    </source>
</evidence>
<evidence type="ECO:0000313" key="8">
    <source>
        <dbReference type="Proteomes" id="UP000694864"/>
    </source>
</evidence>
<dbReference type="Proteomes" id="UP000694864">
    <property type="component" value="Chromosome 10"/>
</dbReference>
<dbReference type="PROSITE" id="PS50089">
    <property type="entry name" value="ZF_RING_2"/>
    <property type="match status" value="1"/>
</dbReference>